<accession>A0A8X7VPN0</accession>
<comment type="caution">
    <text evidence="2">The sequence shown here is derived from an EMBL/GenBank/DDBJ whole genome shotgun (WGS) entry which is preliminary data.</text>
</comment>
<dbReference type="EMBL" id="JAAMPC010000004">
    <property type="protein sequence ID" value="KAG2315065.1"/>
    <property type="molecule type" value="Genomic_DNA"/>
</dbReference>
<evidence type="ECO:0000256" key="1">
    <source>
        <dbReference type="SAM" id="MobiDB-lite"/>
    </source>
</evidence>
<protein>
    <submittedName>
        <fullName evidence="2">Uncharacterized protein</fullName>
    </submittedName>
</protein>
<sequence>MVANHQTFTVGLILNEREPQPAFVDDGGDDDNGDDSPGALSVPAKVEPGGSSQAQGASDKVKKVRKA</sequence>
<proteinExistence type="predicted"/>
<evidence type="ECO:0000313" key="2">
    <source>
        <dbReference type="EMBL" id="KAG2315065.1"/>
    </source>
</evidence>
<reference evidence="2 3" key="1">
    <citation type="submission" date="2020-02" db="EMBL/GenBank/DDBJ databases">
        <authorList>
            <person name="Ma Q."/>
            <person name="Huang Y."/>
            <person name="Song X."/>
            <person name="Pei D."/>
        </authorList>
    </citation>
    <scope>NUCLEOTIDE SEQUENCE [LARGE SCALE GENOMIC DNA]</scope>
    <source>
        <strain evidence="2">Sxm20200214</strain>
        <tissue evidence="2">Leaf</tissue>
    </source>
</reference>
<dbReference type="Proteomes" id="UP000886595">
    <property type="component" value="Unassembled WGS sequence"/>
</dbReference>
<feature type="region of interest" description="Disordered" evidence="1">
    <location>
        <begin position="1"/>
        <end position="67"/>
    </location>
</feature>
<evidence type="ECO:0000313" key="3">
    <source>
        <dbReference type="Proteomes" id="UP000886595"/>
    </source>
</evidence>
<keyword evidence="3" id="KW-1185">Reference proteome</keyword>
<organism evidence="2 3">
    <name type="scientific">Brassica carinata</name>
    <name type="common">Ethiopian mustard</name>
    <name type="synonym">Abyssinian cabbage</name>
    <dbReference type="NCBI Taxonomy" id="52824"/>
    <lineage>
        <taxon>Eukaryota</taxon>
        <taxon>Viridiplantae</taxon>
        <taxon>Streptophyta</taxon>
        <taxon>Embryophyta</taxon>
        <taxon>Tracheophyta</taxon>
        <taxon>Spermatophyta</taxon>
        <taxon>Magnoliopsida</taxon>
        <taxon>eudicotyledons</taxon>
        <taxon>Gunneridae</taxon>
        <taxon>Pentapetalae</taxon>
        <taxon>rosids</taxon>
        <taxon>malvids</taxon>
        <taxon>Brassicales</taxon>
        <taxon>Brassicaceae</taxon>
        <taxon>Brassiceae</taxon>
        <taxon>Brassica</taxon>
    </lineage>
</organism>
<gene>
    <name evidence="2" type="ORF">Bca52824_018187</name>
</gene>
<dbReference type="AlphaFoldDB" id="A0A8X7VPN0"/>
<name>A0A8X7VPN0_BRACI</name>